<reference evidence="4 5" key="1">
    <citation type="journal article" date="2011" name="J. Bacteriol.">
        <title>Genome sequence of the mercury-methylating and pleomorphic Desulfovibrio africanus Strain Walvis Bay.</title>
        <authorList>
            <person name="Brown S.D."/>
            <person name="Wall J.D."/>
            <person name="Kucken A.M."/>
            <person name="Gilmour C.C."/>
            <person name="Podar M."/>
            <person name="Brandt C.C."/>
            <person name="Teshima H."/>
            <person name="Detter J.C."/>
            <person name="Han C.S."/>
            <person name="Land M.L."/>
            <person name="Lucas S."/>
            <person name="Han J."/>
            <person name="Pennacchio L."/>
            <person name="Nolan M."/>
            <person name="Pitluck S."/>
            <person name="Woyke T."/>
            <person name="Goodwin L."/>
            <person name="Palumbo A.V."/>
            <person name="Elias D.A."/>
        </authorList>
    </citation>
    <scope>NUCLEOTIDE SEQUENCE [LARGE SCALE GENOMIC DNA]</scope>
    <source>
        <strain evidence="4 5">Walvis Bay</strain>
    </source>
</reference>
<dbReference type="AlphaFoldDB" id="F3YW79"/>
<dbReference type="SUPFAM" id="SSF54106">
    <property type="entry name" value="LysM domain"/>
    <property type="match status" value="1"/>
</dbReference>
<gene>
    <name evidence="4" type="ORF">Desaf_0831</name>
</gene>
<evidence type="ECO:0000313" key="4">
    <source>
        <dbReference type="EMBL" id="EGJ49182.1"/>
    </source>
</evidence>
<evidence type="ECO:0000313" key="5">
    <source>
        <dbReference type="Proteomes" id="UP000007844"/>
    </source>
</evidence>
<dbReference type="eggNOG" id="COG1652">
    <property type="taxonomic scope" value="Bacteria"/>
</dbReference>
<name>F3YW79_DESAF</name>
<feature type="signal peptide" evidence="2">
    <location>
        <begin position="1"/>
        <end position="20"/>
    </location>
</feature>
<accession>F3YW79</accession>
<dbReference type="PANTHER" id="PTHR34700:SF4">
    <property type="entry name" value="PHAGE-LIKE ELEMENT PBSX PROTEIN XKDP"/>
    <property type="match status" value="1"/>
</dbReference>
<proteinExistence type="predicted"/>
<dbReference type="PROSITE" id="PS51257">
    <property type="entry name" value="PROKAR_LIPOPROTEIN"/>
    <property type="match status" value="1"/>
</dbReference>
<dbReference type="STRING" id="690850.Desaf_0831"/>
<dbReference type="InterPro" id="IPR052196">
    <property type="entry name" value="Bact_Kbp"/>
</dbReference>
<dbReference type="HOGENOM" id="CLU_1657992_0_0_7"/>
<dbReference type="CDD" id="cd00118">
    <property type="entry name" value="LysM"/>
    <property type="match status" value="1"/>
</dbReference>
<protein>
    <submittedName>
        <fullName evidence="4">Peptidoglycan-binding lysin domain-containing protein</fullName>
    </submittedName>
</protein>
<keyword evidence="2" id="KW-0732">Signal</keyword>
<evidence type="ECO:0000256" key="2">
    <source>
        <dbReference type="SAM" id="SignalP"/>
    </source>
</evidence>
<dbReference type="SMART" id="SM00257">
    <property type="entry name" value="LysM"/>
    <property type="match status" value="1"/>
</dbReference>
<dbReference type="Proteomes" id="UP000007844">
    <property type="component" value="Chromosome"/>
</dbReference>
<organism evidence="4 5">
    <name type="scientific">Desulfocurvibacter africanus subsp. africanus str. Walvis Bay</name>
    <dbReference type="NCBI Taxonomy" id="690850"/>
    <lineage>
        <taxon>Bacteria</taxon>
        <taxon>Pseudomonadati</taxon>
        <taxon>Thermodesulfobacteriota</taxon>
        <taxon>Desulfovibrionia</taxon>
        <taxon>Desulfovibrionales</taxon>
        <taxon>Desulfovibrionaceae</taxon>
        <taxon>Desulfocurvibacter</taxon>
    </lineage>
</organism>
<dbReference type="EMBL" id="CP003221">
    <property type="protein sequence ID" value="EGJ49182.1"/>
    <property type="molecule type" value="Genomic_DNA"/>
</dbReference>
<keyword evidence="5" id="KW-1185">Reference proteome</keyword>
<dbReference type="PANTHER" id="PTHR34700">
    <property type="entry name" value="POTASSIUM BINDING PROTEIN KBP"/>
    <property type="match status" value="1"/>
</dbReference>
<dbReference type="Gene3D" id="3.10.350.10">
    <property type="entry name" value="LysM domain"/>
    <property type="match status" value="1"/>
</dbReference>
<sequence length="167" mass="18617" precursor="true">MKKLTLFVLAIALMTAFGCAKKQTAAQTEPVAQQEQAVEEPMAEPEPTPEPVVEAEPTAQELYDQRYAALPTTYTVEKGDALWWIAEFQQIYNDPFMWPLIYQANRSQISNPNLIEPGQVLEIPRSGFTLQDIKAARKMAGAPWADLEPAETSVLPSDIRSELGYGF</sequence>
<dbReference type="RefSeq" id="WP_014259007.1">
    <property type="nucleotide sequence ID" value="NC_016629.1"/>
</dbReference>
<dbReference type="InterPro" id="IPR036779">
    <property type="entry name" value="LysM_dom_sf"/>
</dbReference>
<dbReference type="Pfam" id="PF01476">
    <property type="entry name" value="LysM"/>
    <property type="match status" value="1"/>
</dbReference>
<evidence type="ECO:0000256" key="1">
    <source>
        <dbReference type="SAM" id="MobiDB-lite"/>
    </source>
</evidence>
<dbReference type="KEGG" id="daf:Desaf_0831"/>
<feature type="domain" description="LysM" evidence="3">
    <location>
        <begin position="72"/>
        <end position="123"/>
    </location>
</feature>
<dbReference type="PROSITE" id="PS51782">
    <property type="entry name" value="LYSM"/>
    <property type="match status" value="1"/>
</dbReference>
<dbReference type="InterPro" id="IPR018392">
    <property type="entry name" value="LysM"/>
</dbReference>
<evidence type="ECO:0000259" key="3">
    <source>
        <dbReference type="PROSITE" id="PS51782"/>
    </source>
</evidence>
<feature type="region of interest" description="Disordered" evidence="1">
    <location>
        <begin position="28"/>
        <end position="51"/>
    </location>
</feature>
<feature type="chain" id="PRO_5003303218" evidence="2">
    <location>
        <begin position="21"/>
        <end position="167"/>
    </location>
</feature>